<evidence type="ECO:0000259" key="1">
    <source>
        <dbReference type="Pfam" id="PF03372"/>
    </source>
</evidence>
<comment type="caution">
    <text evidence="2">The sequence shown here is derived from an EMBL/GenBank/DDBJ whole genome shotgun (WGS) entry which is preliminary data.</text>
</comment>
<protein>
    <recommendedName>
        <fullName evidence="1">Endonuclease/exonuclease/phosphatase domain-containing protein</fullName>
    </recommendedName>
</protein>
<proteinExistence type="predicted"/>
<organism evidence="2 3">
    <name type="scientific">Paramuricea clavata</name>
    <name type="common">Red gorgonian</name>
    <name type="synonym">Violescent sea-whip</name>
    <dbReference type="NCBI Taxonomy" id="317549"/>
    <lineage>
        <taxon>Eukaryota</taxon>
        <taxon>Metazoa</taxon>
        <taxon>Cnidaria</taxon>
        <taxon>Anthozoa</taxon>
        <taxon>Octocorallia</taxon>
        <taxon>Malacalcyonacea</taxon>
        <taxon>Plexauridae</taxon>
        <taxon>Paramuricea</taxon>
    </lineage>
</organism>
<name>A0A6S7G9S4_PARCT</name>
<dbReference type="OrthoDB" id="10072198at2759"/>
<dbReference type="PANTHER" id="PTHR46670:SF3">
    <property type="entry name" value="ENDONUCLEASE_EXONUCLEASE_PHOSPHATASE DOMAIN-CONTAINING PROTEIN"/>
    <property type="match status" value="1"/>
</dbReference>
<feature type="domain" description="Endonuclease/exonuclease/phosphatase" evidence="1">
    <location>
        <begin position="320"/>
        <end position="395"/>
    </location>
</feature>
<sequence>MATSPKTVYRDGTKLCYIPGTNPPEPFVLMRYKEASGLGYSKITFFLEVRNVIADLREVIESDSHSDDIDDDDDNSFTATASRPTFGENELVEISQKSEKEPCEVTMMVNCPTCGGKYPFSEIEEHADLCADYFVEQPDPLPVDKALIDASDNEIKGILMDDKVLDILETVGYNGVPSRENKDSVKKIIDLNGRKTASCIQPQHAVGSRLSFSPDMSTSLRRNLECRTHMACSQFLTDLENSGLLHCYGKAGRQQENILSDYKKNNIETLVTHRPPCKSAYAQNRTVNENNIINITLLPDTHAADINNNRIGELFTLCVLNAQSLNNKAAQFIDYVVDCKADIVSLTETWFTNTESATRVLCTPNGYNLLDHPRSNRVGGGTGILFKENITVKKLAAGELRSFEYSEWSVVNGSRRLHLIIVYRPPYSDAHPVTTSVFFSEFTNFLESITFVQRPSPNNG</sequence>
<dbReference type="InterPro" id="IPR005135">
    <property type="entry name" value="Endo/exonuclease/phosphatase"/>
</dbReference>
<dbReference type="Pfam" id="PF03372">
    <property type="entry name" value="Exo_endo_phos"/>
    <property type="match status" value="1"/>
</dbReference>
<gene>
    <name evidence="2" type="ORF">PACLA_8A033764</name>
</gene>
<evidence type="ECO:0000313" key="3">
    <source>
        <dbReference type="Proteomes" id="UP001152795"/>
    </source>
</evidence>
<accession>A0A6S7G9S4</accession>
<dbReference type="InterPro" id="IPR036691">
    <property type="entry name" value="Endo/exonu/phosph_ase_sf"/>
</dbReference>
<dbReference type="AlphaFoldDB" id="A0A6S7G9S4"/>
<dbReference type="Proteomes" id="UP001152795">
    <property type="component" value="Unassembled WGS sequence"/>
</dbReference>
<evidence type="ECO:0000313" key="2">
    <source>
        <dbReference type="EMBL" id="CAB3985842.1"/>
    </source>
</evidence>
<dbReference type="EMBL" id="CACRXK020000929">
    <property type="protein sequence ID" value="CAB3985842.1"/>
    <property type="molecule type" value="Genomic_DNA"/>
</dbReference>
<keyword evidence="3" id="KW-1185">Reference proteome</keyword>
<dbReference type="SUPFAM" id="SSF56219">
    <property type="entry name" value="DNase I-like"/>
    <property type="match status" value="1"/>
</dbReference>
<dbReference type="GO" id="GO:0003824">
    <property type="term" value="F:catalytic activity"/>
    <property type="evidence" value="ECO:0007669"/>
    <property type="project" value="InterPro"/>
</dbReference>
<dbReference type="Gene3D" id="3.60.10.10">
    <property type="entry name" value="Endonuclease/exonuclease/phosphatase"/>
    <property type="match status" value="1"/>
</dbReference>
<dbReference type="PANTHER" id="PTHR46670">
    <property type="entry name" value="ENDO/EXONUCLEASE/PHOSPHATASE DOMAIN-CONTAINING PROTEIN"/>
    <property type="match status" value="1"/>
</dbReference>
<reference evidence="2" key="1">
    <citation type="submission" date="2020-04" db="EMBL/GenBank/DDBJ databases">
        <authorList>
            <person name="Alioto T."/>
            <person name="Alioto T."/>
            <person name="Gomez Garrido J."/>
        </authorList>
    </citation>
    <scope>NUCLEOTIDE SEQUENCE</scope>
    <source>
        <strain evidence="2">A484AB</strain>
    </source>
</reference>